<feature type="region of interest" description="Disordered" evidence="1">
    <location>
        <begin position="292"/>
        <end position="403"/>
    </location>
</feature>
<protein>
    <recommendedName>
        <fullName evidence="2">Thiolase N-terminal domain-containing protein</fullName>
    </recommendedName>
</protein>
<evidence type="ECO:0000256" key="1">
    <source>
        <dbReference type="SAM" id="MobiDB-lite"/>
    </source>
</evidence>
<feature type="compositionally biased region" description="Basic and acidic residues" evidence="1">
    <location>
        <begin position="317"/>
        <end position="339"/>
    </location>
</feature>
<feature type="compositionally biased region" description="Basic residues" evidence="1">
    <location>
        <begin position="376"/>
        <end position="385"/>
    </location>
</feature>
<dbReference type="GO" id="GO:0005507">
    <property type="term" value="F:copper ion binding"/>
    <property type="evidence" value="ECO:0007669"/>
    <property type="project" value="InterPro"/>
</dbReference>
<dbReference type="eggNOG" id="KOG1186">
    <property type="taxonomic scope" value="Eukaryota"/>
</dbReference>
<dbReference type="GO" id="GO:0048038">
    <property type="term" value="F:quinone binding"/>
    <property type="evidence" value="ECO:0007669"/>
    <property type="project" value="InterPro"/>
</dbReference>
<feature type="domain" description="Thiolase N-terminal" evidence="2">
    <location>
        <begin position="104"/>
        <end position="207"/>
    </location>
</feature>
<dbReference type="GO" id="GO:0008131">
    <property type="term" value="F:primary methylamine oxidase activity"/>
    <property type="evidence" value="ECO:0007669"/>
    <property type="project" value="InterPro"/>
</dbReference>
<dbReference type="SUPFAM" id="SSF53901">
    <property type="entry name" value="Thiolase-like"/>
    <property type="match status" value="1"/>
</dbReference>
<gene>
    <name evidence="3" type="ORF">ZEAMMB73_Zm00001d009944</name>
</gene>
<dbReference type="InterPro" id="IPR016039">
    <property type="entry name" value="Thiolase-like"/>
</dbReference>
<reference evidence="3" key="1">
    <citation type="submission" date="2015-12" db="EMBL/GenBank/DDBJ databases">
        <title>Update maize B73 reference genome by single molecule sequencing technologies.</title>
        <authorList>
            <consortium name="Maize Genome Sequencing Project"/>
            <person name="Ware D."/>
        </authorList>
    </citation>
    <scope>NUCLEOTIDE SEQUENCE</scope>
    <source>
        <tissue evidence="3">Seedling</tissue>
    </source>
</reference>
<accession>A0A1D6FN90</accession>
<dbReference type="SUPFAM" id="SSF54416">
    <property type="entry name" value="Amine oxidase N-terminal region"/>
    <property type="match status" value="1"/>
</dbReference>
<dbReference type="Pfam" id="PF00108">
    <property type="entry name" value="Thiolase_N"/>
    <property type="match status" value="1"/>
</dbReference>
<dbReference type="PANTHER" id="PTHR43853:SF20">
    <property type="entry name" value="THIOLASE 2, PEROXISOMAL, PUTATIVE, EXPRESSED-RELATED"/>
    <property type="match status" value="1"/>
</dbReference>
<sequence length="455" mass="49839">MTQVQRCHPLAPLSTAKISVAIAIVRAAGCEFAVKYYPSFNEAIQRIDVNDIALVMVDHSCSGYCSEADAHYCRTGNSPLCCRTDSDSLMENGYARPVEGIGVAALYAGFSDTVLLKTKHRQCTSGLQDVADVAVAIKAGPYDIGIVAGLQSKTVNKVSLVEQMNSKVQLFSQAHGCFFPNGLTYENIAHCFGTTRLQPDQADVESHPGKSKEGLVIYSVAYVGDSCEHRFITHRPSFVGMVILFGDPDELHYRQNAFDAGEEGLEIKVHSPHADDAASAKGCDTGRGARWRKTELEHERRETGGLARLGKRQGAGKLEEQGARRGTRELSERVERELGNARLGAGAQNREPGRRSHGEREAGGGSCIAGAGRRAGSGRKLRARQGARSPRESSCQLKKKIAREDKGTRGRWLDFFFHERRPERISAGGGRRASQELAWVRQGSKWLEIFFFARS</sequence>
<organism evidence="3">
    <name type="scientific">Zea mays</name>
    <name type="common">Maize</name>
    <dbReference type="NCBI Taxonomy" id="4577"/>
    <lineage>
        <taxon>Eukaryota</taxon>
        <taxon>Viridiplantae</taxon>
        <taxon>Streptophyta</taxon>
        <taxon>Embryophyta</taxon>
        <taxon>Tracheophyta</taxon>
        <taxon>Spermatophyta</taxon>
        <taxon>Magnoliopsida</taxon>
        <taxon>Liliopsida</taxon>
        <taxon>Poales</taxon>
        <taxon>Poaceae</taxon>
        <taxon>PACMAD clade</taxon>
        <taxon>Panicoideae</taxon>
        <taxon>Andropogonodae</taxon>
        <taxon>Andropogoneae</taxon>
        <taxon>Tripsacinae</taxon>
        <taxon>Zea</taxon>
    </lineage>
</organism>
<dbReference type="Gene3D" id="3.40.47.10">
    <property type="match status" value="2"/>
</dbReference>
<dbReference type="AlphaFoldDB" id="A0A1D6FN90"/>
<dbReference type="EMBL" id="CM000784">
    <property type="protein sequence ID" value="AQK93125.1"/>
    <property type="molecule type" value="Genomic_DNA"/>
</dbReference>
<dbReference type="PaxDb" id="4577-GRMZM2G009114_P01"/>
<name>A0A1D6FN90_MAIZE</name>
<dbReference type="InterPro" id="IPR020616">
    <property type="entry name" value="Thiolase_N"/>
</dbReference>
<dbReference type="STRING" id="4577.A0A1D6FN90"/>
<evidence type="ECO:0000259" key="2">
    <source>
        <dbReference type="Pfam" id="PF00108"/>
    </source>
</evidence>
<dbReference type="Gene3D" id="3.10.450.40">
    <property type="match status" value="1"/>
</dbReference>
<feature type="compositionally biased region" description="Basic and acidic residues" evidence="1">
    <location>
        <begin position="292"/>
        <end position="303"/>
    </location>
</feature>
<dbReference type="InterPro" id="IPR050215">
    <property type="entry name" value="Thiolase-like_sf_Thiolase"/>
</dbReference>
<dbReference type="SUPFAM" id="SSF49998">
    <property type="entry name" value="Amine oxidase catalytic domain"/>
    <property type="match status" value="1"/>
</dbReference>
<dbReference type="PANTHER" id="PTHR43853">
    <property type="entry name" value="3-KETOACYL-COA THIOLASE, PEROXISOMAL"/>
    <property type="match status" value="1"/>
</dbReference>
<dbReference type="InterPro" id="IPR016182">
    <property type="entry name" value="Cu_amine_oxidase_N-reg"/>
</dbReference>
<evidence type="ECO:0000313" key="3">
    <source>
        <dbReference type="EMBL" id="AQK93125.1"/>
    </source>
</evidence>
<dbReference type="ExpressionAtlas" id="A0A1D6FN90">
    <property type="expression patterns" value="baseline and differential"/>
</dbReference>
<proteinExistence type="predicted"/>
<dbReference type="GO" id="GO:0016747">
    <property type="term" value="F:acyltransferase activity, transferring groups other than amino-acyl groups"/>
    <property type="evidence" value="ECO:0007669"/>
    <property type="project" value="InterPro"/>
</dbReference>
<dbReference type="GO" id="GO:0009308">
    <property type="term" value="P:amine metabolic process"/>
    <property type="evidence" value="ECO:0007669"/>
    <property type="project" value="InterPro"/>
</dbReference>
<feature type="compositionally biased region" description="Basic and acidic residues" evidence="1">
    <location>
        <begin position="351"/>
        <end position="362"/>
    </location>
</feature>
<dbReference type="InParanoid" id="A0A1D6FN90"/>
<dbReference type="InterPro" id="IPR036460">
    <property type="entry name" value="Cu_amine_oxidase_C_sf"/>
</dbReference>